<reference evidence="7" key="1">
    <citation type="submission" date="2023-07" db="EMBL/GenBank/DDBJ databases">
        <title>draft genome sequence of fig (Ficus carica).</title>
        <authorList>
            <person name="Takahashi T."/>
            <person name="Nishimura K."/>
        </authorList>
    </citation>
    <scope>NUCLEOTIDE SEQUENCE</scope>
</reference>
<feature type="compositionally biased region" description="Polar residues" evidence="6">
    <location>
        <begin position="225"/>
        <end position="239"/>
    </location>
</feature>
<evidence type="ECO:0000256" key="1">
    <source>
        <dbReference type="ARBA" id="ARBA00022481"/>
    </source>
</evidence>
<dbReference type="Proteomes" id="UP001187192">
    <property type="component" value="Unassembled WGS sequence"/>
</dbReference>
<gene>
    <name evidence="7" type="ORF">TIFTF001_013097</name>
</gene>
<feature type="compositionally biased region" description="Basic and acidic residues" evidence="6">
    <location>
        <begin position="67"/>
        <end position="102"/>
    </location>
</feature>
<accession>A0AA88D6X5</accession>
<evidence type="ECO:0000256" key="2">
    <source>
        <dbReference type="ARBA" id="ARBA00022723"/>
    </source>
</evidence>
<dbReference type="InterPro" id="IPR006121">
    <property type="entry name" value="HMA_dom"/>
</dbReference>
<keyword evidence="3" id="KW-0449">Lipoprotein</keyword>
<organism evidence="7 8">
    <name type="scientific">Ficus carica</name>
    <name type="common">Common fig</name>
    <dbReference type="NCBI Taxonomy" id="3494"/>
    <lineage>
        <taxon>Eukaryota</taxon>
        <taxon>Viridiplantae</taxon>
        <taxon>Streptophyta</taxon>
        <taxon>Embryophyta</taxon>
        <taxon>Tracheophyta</taxon>
        <taxon>Spermatophyta</taxon>
        <taxon>Magnoliopsida</taxon>
        <taxon>eudicotyledons</taxon>
        <taxon>Gunneridae</taxon>
        <taxon>Pentapetalae</taxon>
        <taxon>rosids</taxon>
        <taxon>fabids</taxon>
        <taxon>Rosales</taxon>
        <taxon>Moraceae</taxon>
        <taxon>Ficeae</taxon>
        <taxon>Ficus</taxon>
    </lineage>
</organism>
<evidence type="ECO:0000256" key="6">
    <source>
        <dbReference type="SAM" id="MobiDB-lite"/>
    </source>
</evidence>
<evidence type="ECO:0000256" key="4">
    <source>
        <dbReference type="ARBA" id="ARBA00023289"/>
    </source>
</evidence>
<dbReference type="PANTHER" id="PTHR45868">
    <property type="entry name" value="HEAVY METAL-ASSOCIATED ISOPRENYLATED PLANT PROTEIN 33-RELATED"/>
    <property type="match status" value="1"/>
</dbReference>
<proteinExistence type="inferred from homology"/>
<dbReference type="PANTHER" id="PTHR45868:SF80">
    <property type="entry name" value="F15K9.8-RELATED"/>
    <property type="match status" value="1"/>
</dbReference>
<dbReference type="GO" id="GO:0046872">
    <property type="term" value="F:metal ion binding"/>
    <property type="evidence" value="ECO:0007669"/>
    <property type="project" value="UniProtKB-KW"/>
</dbReference>
<sequence length="402" mass="42847">MGVESFHPLRRLQKKSVYTTTIDLRQQRVTVTGNVDSETLIKKLVKTGKHAELWPNQNQKEKKSKNKNKEKQTDADQSSHEEKDKNKSSHNHAVDKGKETVKGEVFQVQDPSKAHENGNNNVVGLHDGGGGQPAKQHGSGTGQGKEQKFEFKQTVTVHTVSQSPSAEKKCGEGESPAVGAEACSGSGPNNGGGGGGGGGGKKMKNKGQKGNISSGNEVEHGNYNGPASSGSQIPASANQGAPCHHEHQYPQPYYSHYCEPMVFGVSYSTAHIRGSSSATYYASPPPNYTHSYRYAHLGAVVEAEPQPYDLESYTPSQPSDSFELFSEENPNGCSAPLAGLGARGDPTGSATRAPGGWVGLRLTVMDTFPEVGFSEHNIARFAAHPGETISSSRLSVFSENGI</sequence>
<evidence type="ECO:0000313" key="8">
    <source>
        <dbReference type="Proteomes" id="UP001187192"/>
    </source>
</evidence>
<feature type="compositionally biased region" description="Polar residues" evidence="6">
    <location>
        <begin position="153"/>
        <end position="165"/>
    </location>
</feature>
<dbReference type="CDD" id="cd00371">
    <property type="entry name" value="HMA"/>
    <property type="match status" value="1"/>
</dbReference>
<dbReference type="AlphaFoldDB" id="A0AA88D6X5"/>
<dbReference type="SUPFAM" id="SSF55008">
    <property type="entry name" value="HMA, heavy metal-associated domain"/>
    <property type="match status" value="1"/>
</dbReference>
<dbReference type="EMBL" id="BTGU01000017">
    <property type="protein sequence ID" value="GMN43902.1"/>
    <property type="molecule type" value="Genomic_DNA"/>
</dbReference>
<evidence type="ECO:0000256" key="3">
    <source>
        <dbReference type="ARBA" id="ARBA00023288"/>
    </source>
</evidence>
<dbReference type="Gene3D" id="3.30.70.100">
    <property type="match status" value="1"/>
</dbReference>
<keyword evidence="4" id="KW-0636">Prenylation</keyword>
<evidence type="ECO:0000313" key="7">
    <source>
        <dbReference type="EMBL" id="GMN43902.1"/>
    </source>
</evidence>
<feature type="compositionally biased region" description="Gly residues" evidence="6">
    <location>
        <begin position="188"/>
        <end position="200"/>
    </location>
</feature>
<feature type="region of interest" description="Disordered" evidence="6">
    <location>
        <begin position="51"/>
        <end position="245"/>
    </location>
</feature>
<comment type="similarity">
    <text evidence="5">Belongs to the HIPP family.</text>
</comment>
<dbReference type="InterPro" id="IPR036163">
    <property type="entry name" value="HMA_dom_sf"/>
</dbReference>
<name>A0AA88D6X5_FICCA</name>
<protein>
    <submittedName>
        <fullName evidence="7">Uncharacterized protein</fullName>
    </submittedName>
</protein>
<comment type="caution">
    <text evidence="7">The sequence shown here is derived from an EMBL/GenBank/DDBJ whole genome shotgun (WGS) entry which is preliminary data.</text>
</comment>
<evidence type="ECO:0000256" key="5">
    <source>
        <dbReference type="ARBA" id="ARBA00024045"/>
    </source>
</evidence>
<keyword evidence="1" id="KW-0488">Methylation</keyword>
<keyword evidence="8" id="KW-1185">Reference proteome</keyword>
<keyword evidence="2" id="KW-0479">Metal-binding</keyword>